<name>A0ABW2UE37_9BACT</name>
<organism evidence="1 2">
    <name type="scientific">Hymenobacter humi</name>
    <dbReference type="NCBI Taxonomy" id="1411620"/>
    <lineage>
        <taxon>Bacteria</taxon>
        <taxon>Pseudomonadati</taxon>
        <taxon>Bacteroidota</taxon>
        <taxon>Cytophagia</taxon>
        <taxon>Cytophagales</taxon>
        <taxon>Hymenobacteraceae</taxon>
        <taxon>Hymenobacter</taxon>
    </lineage>
</organism>
<keyword evidence="2" id="KW-1185">Reference proteome</keyword>
<accession>A0ABW2UE37</accession>
<protein>
    <submittedName>
        <fullName evidence="1">Uncharacterized protein</fullName>
    </submittedName>
</protein>
<dbReference type="Proteomes" id="UP001596513">
    <property type="component" value="Unassembled WGS sequence"/>
</dbReference>
<comment type="caution">
    <text evidence="1">The sequence shown here is derived from an EMBL/GenBank/DDBJ whole genome shotgun (WGS) entry which is preliminary data.</text>
</comment>
<dbReference type="EMBL" id="JBHTEK010000006">
    <property type="protein sequence ID" value="MFC7671086.1"/>
    <property type="molecule type" value="Genomic_DNA"/>
</dbReference>
<evidence type="ECO:0000313" key="1">
    <source>
        <dbReference type="EMBL" id="MFC7671086.1"/>
    </source>
</evidence>
<dbReference type="RefSeq" id="WP_380206983.1">
    <property type="nucleotide sequence ID" value="NZ_JBHTEK010000006.1"/>
</dbReference>
<reference evidence="2" key="1">
    <citation type="journal article" date="2019" name="Int. J. Syst. Evol. Microbiol.">
        <title>The Global Catalogue of Microorganisms (GCM) 10K type strain sequencing project: providing services to taxonomists for standard genome sequencing and annotation.</title>
        <authorList>
            <consortium name="The Broad Institute Genomics Platform"/>
            <consortium name="The Broad Institute Genome Sequencing Center for Infectious Disease"/>
            <person name="Wu L."/>
            <person name="Ma J."/>
        </authorList>
    </citation>
    <scope>NUCLEOTIDE SEQUENCE [LARGE SCALE GENOMIC DNA]</scope>
    <source>
        <strain evidence="2">JCM 19635</strain>
    </source>
</reference>
<gene>
    <name evidence="1" type="ORF">ACFQT0_29595</name>
</gene>
<dbReference type="InterPro" id="IPR043038">
    <property type="entry name" value="VbhA_sf"/>
</dbReference>
<dbReference type="Gene3D" id="1.10.8.1050">
    <property type="entry name" value="Antitoxin VbhA-like"/>
    <property type="match status" value="1"/>
</dbReference>
<sequence length="69" mass="7768">MARARRQRHAEWGIAIARLGGTEPTPSLLAEFQAYIDGTGRLDELQQESLRWAPRSVYSAVSHREQFAG</sequence>
<evidence type="ECO:0000313" key="2">
    <source>
        <dbReference type="Proteomes" id="UP001596513"/>
    </source>
</evidence>
<proteinExistence type="predicted"/>